<keyword evidence="7" id="KW-1185">Reference proteome</keyword>
<evidence type="ECO:0000256" key="5">
    <source>
        <dbReference type="SAM" id="Phobius"/>
    </source>
</evidence>
<dbReference type="Proteomes" id="UP000053268">
    <property type="component" value="Unassembled WGS sequence"/>
</dbReference>
<organism evidence="6 7">
    <name type="scientific">Papilio xuthus</name>
    <name type="common">Asian swallowtail butterfly</name>
    <dbReference type="NCBI Taxonomy" id="66420"/>
    <lineage>
        <taxon>Eukaryota</taxon>
        <taxon>Metazoa</taxon>
        <taxon>Ecdysozoa</taxon>
        <taxon>Arthropoda</taxon>
        <taxon>Hexapoda</taxon>
        <taxon>Insecta</taxon>
        <taxon>Pterygota</taxon>
        <taxon>Neoptera</taxon>
        <taxon>Endopterygota</taxon>
        <taxon>Lepidoptera</taxon>
        <taxon>Glossata</taxon>
        <taxon>Ditrysia</taxon>
        <taxon>Papilionoidea</taxon>
        <taxon>Papilionidae</taxon>
        <taxon>Papilioninae</taxon>
        <taxon>Papilio</taxon>
    </lineage>
</organism>
<proteinExistence type="predicted"/>
<dbReference type="Pfam" id="PF00083">
    <property type="entry name" value="Sugar_tr"/>
    <property type="match status" value="1"/>
</dbReference>
<dbReference type="InterPro" id="IPR005828">
    <property type="entry name" value="MFS_sugar_transport-like"/>
</dbReference>
<dbReference type="InterPro" id="IPR036259">
    <property type="entry name" value="MFS_trans_sf"/>
</dbReference>
<evidence type="ECO:0000313" key="6">
    <source>
        <dbReference type="EMBL" id="KPJ05404.1"/>
    </source>
</evidence>
<evidence type="ECO:0000256" key="4">
    <source>
        <dbReference type="ARBA" id="ARBA00023136"/>
    </source>
</evidence>
<dbReference type="SUPFAM" id="SSF103473">
    <property type="entry name" value="MFS general substrate transporter"/>
    <property type="match status" value="1"/>
</dbReference>
<feature type="transmembrane region" description="Helical" evidence="5">
    <location>
        <begin position="18"/>
        <end position="40"/>
    </location>
</feature>
<sequence length="114" mass="12303">VVTSCITPLVVDRLGRKLLMWTTSLGLTIFLGIIGVYALLDSHYKYDVAHVAFIPLLCLIIYMILFTLATSNCPTVIWSCTVRNLANATAGPRLGAAKYAASSAPPSMSAKKQQ</sequence>
<feature type="non-terminal residue" evidence="6">
    <location>
        <position position="1"/>
    </location>
</feature>
<dbReference type="GO" id="GO:0022857">
    <property type="term" value="F:transmembrane transporter activity"/>
    <property type="evidence" value="ECO:0007669"/>
    <property type="project" value="InterPro"/>
</dbReference>
<dbReference type="Gene3D" id="1.20.1250.20">
    <property type="entry name" value="MFS general substrate transporter like domains"/>
    <property type="match status" value="1"/>
</dbReference>
<evidence type="ECO:0000256" key="1">
    <source>
        <dbReference type="ARBA" id="ARBA00004370"/>
    </source>
</evidence>
<dbReference type="GO" id="GO:0016020">
    <property type="term" value="C:membrane"/>
    <property type="evidence" value="ECO:0007669"/>
    <property type="project" value="UniProtKB-SubCell"/>
</dbReference>
<keyword evidence="4 5" id="KW-0472">Membrane</keyword>
<dbReference type="STRING" id="66420.A0A0N1IN58"/>
<keyword evidence="3 5" id="KW-1133">Transmembrane helix</keyword>
<evidence type="ECO:0000313" key="7">
    <source>
        <dbReference type="Proteomes" id="UP000053268"/>
    </source>
</evidence>
<protein>
    <submittedName>
        <fullName evidence="6">Facilitated trehalose transporter Tret1-1</fullName>
    </submittedName>
</protein>
<gene>
    <name evidence="6" type="ORF">RR46_00724</name>
</gene>
<name>A0A0N1IN58_PAPXU</name>
<dbReference type="AlphaFoldDB" id="A0A0N1IN58"/>
<feature type="transmembrane region" description="Helical" evidence="5">
    <location>
        <begin position="52"/>
        <end position="70"/>
    </location>
</feature>
<evidence type="ECO:0000256" key="3">
    <source>
        <dbReference type="ARBA" id="ARBA00022989"/>
    </source>
</evidence>
<dbReference type="EMBL" id="KQ458723">
    <property type="protein sequence ID" value="KPJ05404.1"/>
    <property type="molecule type" value="Genomic_DNA"/>
</dbReference>
<keyword evidence="2 5" id="KW-0812">Transmembrane</keyword>
<comment type="subcellular location">
    <subcellularLocation>
        <location evidence="1">Membrane</location>
    </subcellularLocation>
</comment>
<reference evidence="6 7" key="1">
    <citation type="journal article" date="2015" name="Nat. Commun.">
        <title>Outbred genome sequencing and CRISPR/Cas9 gene editing in butterflies.</title>
        <authorList>
            <person name="Li X."/>
            <person name="Fan D."/>
            <person name="Zhang W."/>
            <person name="Liu G."/>
            <person name="Zhang L."/>
            <person name="Zhao L."/>
            <person name="Fang X."/>
            <person name="Chen L."/>
            <person name="Dong Y."/>
            <person name="Chen Y."/>
            <person name="Ding Y."/>
            <person name="Zhao R."/>
            <person name="Feng M."/>
            <person name="Zhu Y."/>
            <person name="Feng Y."/>
            <person name="Jiang X."/>
            <person name="Zhu D."/>
            <person name="Xiang H."/>
            <person name="Feng X."/>
            <person name="Li S."/>
            <person name="Wang J."/>
            <person name="Zhang G."/>
            <person name="Kronforst M.R."/>
            <person name="Wang W."/>
        </authorList>
    </citation>
    <scope>NUCLEOTIDE SEQUENCE [LARGE SCALE GENOMIC DNA]</scope>
    <source>
        <strain evidence="6">Ya'a_city_454_Px</strain>
        <tissue evidence="6">Whole body</tissue>
    </source>
</reference>
<evidence type="ECO:0000256" key="2">
    <source>
        <dbReference type="ARBA" id="ARBA00022692"/>
    </source>
</evidence>
<accession>A0A0N1IN58</accession>